<dbReference type="GO" id="GO:0047474">
    <property type="term" value="F:long-chain fatty acid--protein ligase activity"/>
    <property type="evidence" value="ECO:0007669"/>
    <property type="project" value="InterPro"/>
</dbReference>
<dbReference type="AlphaFoldDB" id="G1W8W2"/>
<dbReference type="GO" id="GO:0008218">
    <property type="term" value="P:bioluminescence"/>
    <property type="evidence" value="ECO:0007669"/>
    <property type="project" value="InterPro"/>
</dbReference>
<dbReference type="Gene3D" id="3.40.50.12780">
    <property type="entry name" value="N-terminal domain of ligase-like"/>
    <property type="match status" value="1"/>
</dbReference>
<dbReference type="OrthoDB" id="182577at2"/>
<evidence type="ECO:0000313" key="4">
    <source>
        <dbReference type="Proteomes" id="UP000005141"/>
    </source>
</evidence>
<dbReference type="InterPro" id="IPR007534">
    <property type="entry name" value="LuxE"/>
</dbReference>
<dbReference type="HOGENOM" id="CLU_344801_0_0_10"/>
<gene>
    <name evidence="3" type="ORF">HMPREF9431_00263</name>
</gene>
<dbReference type="GO" id="GO:0003995">
    <property type="term" value="F:acyl-CoA dehydrogenase activity"/>
    <property type="evidence" value="ECO:0007669"/>
    <property type="project" value="InterPro"/>
</dbReference>
<evidence type="ECO:0000256" key="1">
    <source>
        <dbReference type="ARBA" id="ARBA00022857"/>
    </source>
</evidence>
<feature type="domain" description="Acyl-protein synthetase LuxE" evidence="2">
    <location>
        <begin position="22"/>
        <end position="371"/>
    </location>
</feature>
<accession>G1W8W2</accession>
<protein>
    <recommendedName>
        <fullName evidence="2">Acyl-protein synthetase LuxE domain-containing protein</fullName>
    </recommendedName>
</protein>
<dbReference type="GeneID" id="95425024"/>
<name>G1W8W2_9BACT</name>
<reference evidence="3 4" key="1">
    <citation type="submission" date="2011-07" db="EMBL/GenBank/DDBJ databases">
        <title>The Genome Sequence of Prevotella oulorum F0390.</title>
        <authorList>
            <consortium name="The Broad Institute Genome Sequencing Platform"/>
            <consortium name="The Broad Institute Genome Sequencing Center for Infectious Disease"/>
            <person name="Earl A."/>
            <person name="Ward D."/>
            <person name="Feldgarden M."/>
            <person name="Gevers D."/>
            <person name="Izard J."/>
            <person name="Ganesan A."/>
            <person name="Baranova O.V."/>
            <person name="Blanton J.M."/>
            <person name="Tanner A.C."/>
            <person name="Dewhirst F.E."/>
            <person name="Young S.K."/>
            <person name="Zeng Q."/>
            <person name="Gargeya S."/>
            <person name="Fitzgerald M."/>
            <person name="Haas B."/>
            <person name="Abouelleil A."/>
            <person name="Alvarado L."/>
            <person name="Arachchi H.M."/>
            <person name="Berlin A."/>
            <person name="Brown A."/>
            <person name="Chapman S.B."/>
            <person name="Chen Z."/>
            <person name="Dunbar C."/>
            <person name="Freedman E."/>
            <person name="Gearin G."/>
            <person name="Gellesch M."/>
            <person name="Goldberg J."/>
            <person name="Griggs A."/>
            <person name="Gujja S."/>
            <person name="Heiman D."/>
            <person name="Howarth C."/>
            <person name="Larson L."/>
            <person name="Lui A."/>
            <person name="MacDonald P.J.P."/>
            <person name="Mehta T."/>
            <person name="Montmayeur A."/>
            <person name="Murphy C."/>
            <person name="Neiman D."/>
            <person name="Pearson M."/>
            <person name="Priest M."/>
            <person name="Roberts A."/>
            <person name="Saif S."/>
            <person name="Shea T."/>
            <person name="Shenoy N."/>
            <person name="Sisk P."/>
            <person name="Stolte C."/>
            <person name="Sykes S."/>
            <person name="Wortman J."/>
            <person name="Nusbaum C."/>
            <person name="Birren B."/>
        </authorList>
    </citation>
    <scope>NUCLEOTIDE SEQUENCE [LARGE SCALE GENOMIC DNA]</scope>
    <source>
        <strain evidence="3 4">F0390</strain>
    </source>
</reference>
<dbReference type="EMBL" id="ADGI01000014">
    <property type="protein sequence ID" value="EGV34550.1"/>
    <property type="molecule type" value="Genomic_DNA"/>
</dbReference>
<organism evidence="3 4">
    <name type="scientific">Segatella oulorum F0390</name>
    <dbReference type="NCBI Taxonomy" id="702438"/>
    <lineage>
        <taxon>Bacteria</taxon>
        <taxon>Pseudomonadati</taxon>
        <taxon>Bacteroidota</taxon>
        <taxon>Bacteroidia</taxon>
        <taxon>Bacteroidales</taxon>
        <taxon>Prevotellaceae</taxon>
        <taxon>Segatella</taxon>
    </lineage>
</organism>
<dbReference type="PATRIC" id="fig|702438.4.peg.269"/>
<dbReference type="Proteomes" id="UP000005141">
    <property type="component" value="Unassembled WGS sequence"/>
</dbReference>
<keyword evidence="1" id="KW-0521">NADP</keyword>
<evidence type="ECO:0000313" key="3">
    <source>
        <dbReference type="EMBL" id="EGV34550.1"/>
    </source>
</evidence>
<evidence type="ECO:0000259" key="2">
    <source>
        <dbReference type="Pfam" id="PF04443"/>
    </source>
</evidence>
<dbReference type="InterPro" id="IPR042099">
    <property type="entry name" value="ANL_N_sf"/>
</dbReference>
<comment type="caution">
    <text evidence="3">The sequence shown here is derived from an EMBL/GenBank/DDBJ whole genome shotgun (WGS) entry which is preliminary data.</text>
</comment>
<dbReference type="RefSeq" id="WP_004379240.1">
    <property type="nucleotide sequence ID" value="NZ_JH114215.1"/>
</dbReference>
<dbReference type="InterPro" id="IPR008670">
    <property type="entry name" value="CoA_reduct_LuxC"/>
</dbReference>
<dbReference type="Pfam" id="PF04443">
    <property type="entry name" value="LuxE"/>
    <property type="match status" value="1"/>
</dbReference>
<sequence>MEKETNIDKLFTLDTFSNDAISDKLFFNSLKDELIFHYENNEMYKQFCIRKNFNPYTNFSLEDIPPVSVSVFKELGKSLSSVPQDEIKLTLQSSATSGIPSSIVVDKITAKRQSKAMIRVIEEVIGHQRKPFLIMDIDPKSEFKQLLGARFAAVTGYLKFASKVAYFLKVKENNISYFDIEAMKTFIDSLDRSQPVVLFGFTYILYANVLKGISSKNIKIQLPKGSQIIHIGGWKKLESEKISKDKFNIELAHCFGIEPSDIIDIYGFTEQMGLNYPDMKDGWKHCSVYSKVIVRDVVTHEVLPAGKEGMLEFISPIPHSYPGNVILTDDLGVIDPNFTSNEVGGERFKVLGRIKKAEVRGCGDILSQKLTFVKKREDKVVDKHLQVLLHAESLKASDPLLQLQELIVKLKAKQEWLRHQPTEALIGLIAEVAKKWSDDTSLAFLKDKGLLFLSSWCDYNHLSSMAHLGIKGNYQYLDQYLAFPNSEKHMLRANARGLVCHWLAGNVQILGLFALVQSIISKNVNLLKVSSRDNGVFETILNSFKGVYYKTAQGYTITGDELLDTIGLIYFSHHADLLGEEMSKQADVRIAWGGKSAVETVCGYPTKFDAETIIFGPKLSCAVIAKEMLTDESAVKKLARRISVDVSVFDQTGCASPHNLFIEKGSNISIEKFVEALAKAMERTEKQIPKGTVSQEEVSAIHSIRGVYDFKGKVIGSPTMSWTLLIDTQVKLANPIYSRTLFIHPVENLMEVTPLLNEDIQTVGLAAPNERAISFAEAAAQRGVARCPQLGRMLNFEMPWDGIFLFDRLVRWSTLGGPLR</sequence>
<proteinExistence type="predicted"/>
<dbReference type="eggNOG" id="COG1541">
    <property type="taxonomic scope" value="Bacteria"/>
</dbReference>
<keyword evidence="4" id="KW-1185">Reference proteome</keyword>
<dbReference type="Pfam" id="PF05893">
    <property type="entry name" value="LuxC"/>
    <property type="match status" value="1"/>
</dbReference>